<dbReference type="GO" id="GO:0006396">
    <property type="term" value="P:RNA processing"/>
    <property type="evidence" value="ECO:0007669"/>
    <property type="project" value="UniProtKB-UniRule"/>
</dbReference>
<feature type="binding site" evidence="5">
    <location>
        <begin position="277"/>
        <end position="281"/>
    </location>
    <ligand>
        <name>ATP</name>
        <dbReference type="ChEBI" id="CHEBI:30616"/>
    </ligand>
</feature>
<evidence type="ECO:0000256" key="5">
    <source>
        <dbReference type="HAMAP-Rule" id="MF_00200"/>
    </source>
</evidence>
<evidence type="ECO:0000256" key="3">
    <source>
        <dbReference type="ARBA" id="ARBA00022598"/>
    </source>
</evidence>
<sequence>MIDINGSSGEGGGQIVRTAVALSAVTGEPVRITRIREMRPNPGLSPQHSTAISALAKISDARTEGVRPGSREVLFSPGRVRGGVYDFEIGTAGSVSLLIHCLLPALARADGPATLTVRGGTDVRWSPTIDHLSRVALPAFASFGVRARLTVERRGYFPRGGGLVTLETVPGELVRADLSAPVAGAVEGVSHSSNLPEHVVRRQAEAAIGVLRRAGFDAEIAAEARALPSTGSGITLWSGWKGGSALGERGLPAERVGSLAAEELVAQLASKAAVDRHLADQLVPYLALAGGSYTAPEVTSHASTNIWTASRFLDRVISVEEGDPATFRAGL</sequence>
<dbReference type="InterPro" id="IPR013791">
    <property type="entry name" value="RNA3'-term_phos_cycl_insert"/>
</dbReference>
<dbReference type="OrthoDB" id="7994at2157"/>
<name>G7WNR6_METH6</name>
<dbReference type="PIRSF" id="PIRSF005378">
    <property type="entry name" value="RNA3'_term_phos_cycl_euk"/>
    <property type="match status" value="1"/>
</dbReference>
<dbReference type="PANTHER" id="PTHR11096">
    <property type="entry name" value="RNA 3' TERMINAL PHOSPHATE CYCLASE"/>
    <property type="match status" value="1"/>
</dbReference>
<keyword evidence="10" id="KW-1185">Reference proteome</keyword>
<dbReference type="InterPro" id="IPR017770">
    <property type="entry name" value="RNA3'_term_phos_cyc_type_1"/>
</dbReference>
<keyword evidence="5" id="KW-0963">Cytoplasm</keyword>
<dbReference type="InterPro" id="IPR036553">
    <property type="entry name" value="RPTC_insert"/>
</dbReference>
<dbReference type="NCBIfam" id="TIGR03399">
    <property type="entry name" value="RNA_3prim_cycl"/>
    <property type="match status" value="1"/>
</dbReference>
<dbReference type="GO" id="GO:0003963">
    <property type="term" value="F:RNA-3'-phosphate cyclase activity"/>
    <property type="evidence" value="ECO:0007669"/>
    <property type="project" value="UniProtKB-UniRule"/>
</dbReference>
<dbReference type="GeneID" id="12510481"/>
<comment type="catalytic activity">
    <reaction evidence="5">
        <text>a 3'-end 3'-phospho-ribonucleotide-RNA + ATP = a 3'-end 2',3'-cyclophospho-ribonucleotide-RNA + AMP + diphosphate</text>
        <dbReference type="Rhea" id="RHEA:23976"/>
        <dbReference type="Rhea" id="RHEA-COMP:10463"/>
        <dbReference type="Rhea" id="RHEA-COMP:10464"/>
        <dbReference type="ChEBI" id="CHEBI:30616"/>
        <dbReference type="ChEBI" id="CHEBI:33019"/>
        <dbReference type="ChEBI" id="CHEBI:83062"/>
        <dbReference type="ChEBI" id="CHEBI:83064"/>
        <dbReference type="ChEBI" id="CHEBI:456215"/>
        <dbReference type="EC" id="6.5.1.4"/>
    </reaction>
</comment>
<feature type="domain" description="RNA 3'-terminal phosphate cyclase" evidence="7">
    <location>
        <begin position="9"/>
        <end position="318"/>
    </location>
</feature>
<accession>G7WNR6</accession>
<evidence type="ECO:0000313" key="10">
    <source>
        <dbReference type="Proteomes" id="UP000005877"/>
    </source>
</evidence>
<dbReference type="InterPro" id="IPR013792">
    <property type="entry name" value="RNA3'P_cycl/enolpyr_Trfase_a/b"/>
</dbReference>
<dbReference type="AlphaFoldDB" id="G7WNR6"/>
<dbReference type="EMBL" id="CP003117">
    <property type="protein sequence ID" value="AET64676.1"/>
    <property type="molecule type" value="Genomic_DNA"/>
</dbReference>
<evidence type="ECO:0000256" key="4">
    <source>
        <dbReference type="ARBA" id="ARBA00022741"/>
    </source>
</evidence>
<dbReference type="Gene3D" id="3.30.360.20">
    <property type="entry name" value="RNA 3'-terminal phosphate cyclase, insert domain"/>
    <property type="match status" value="1"/>
</dbReference>
<dbReference type="PANTHER" id="PTHR11096:SF0">
    <property type="entry name" value="RNA 3'-TERMINAL PHOSPHATE CYCLASE"/>
    <property type="match status" value="1"/>
</dbReference>
<dbReference type="InterPro" id="IPR023797">
    <property type="entry name" value="RNA3'_phos_cyclase_dom"/>
</dbReference>
<dbReference type="InterPro" id="IPR020719">
    <property type="entry name" value="RNA3'_term_phos_cycl-like_CS"/>
</dbReference>
<dbReference type="SUPFAM" id="SSF55205">
    <property type="entry name" value="EPT/RTPC-like"/>
    <property type="match status" value="1"/>
</dbReference>
<comment type="similarity">
    <text evidence="1 5">Belongs to the RNA 3'-terminal cyclase family. Type 1 subfamily.</text>
</comment>
<dbReference type="HOGENOM" id="CLU_027882_0_0_2"/>
<proteinExistence type="inferred from homology"/>
<organism evidence="9 10">
    <name type="scientific">Methanothrix harundinacea (strain 6Ac)</name>
    <name type="common">Methanosaeta harundinacea</name>
    <dbReference type="NCBI Taxonomy" id="1110509"/>
    <lineage>
        <taxon>Archaea</taxon>
        <taxon>Methanobacteriati</taxon>
        <taxon>Methanobacteriota</taxon>
        <taxon>Stenosarchaea group</taxon>
        <taxon>Methanomicrobia</taxon>
        <taxon>Methanotrichales</taxon>
        <taxon>Methanotrichaceae</taxon>
        <taxon>Methanothrix</taxon>
    </lineage>
</organism>
<dbReference type="HAMAP" id="MF_00200">
    <property type="entry name" value="RTC"/>
    <property type="match status" value="1"/>
</dbReference>
<evidence type="ECO:0000259" key="7">
    <source>
        <dbReference type="Pfam" id="PF01137"/>
    </source>
</evidence>
<dbReference type="InterPro" id="IPR037136">
    <property type="entry name" value="RNA3'_phos_cyclase_dom_sf"/>
</dbReference>
<keyword evidence="5" id="KW-0067">ATP-binding</keyword>
<comment type="subcellular location">
    <subcellularLocation>
        <location evidence="5">Cytoplasm</location>
    </subcellularLocation>
</comment>
<dbReference type="PROSITE" id="PS01287">
    <property type="entry name" value="RTC"/>
    <property type="match status" value="1"/>
</dbReference>
<dbReference type="Pfam" id="PF05189">
    <property type="entry name" value="RTC_insert"/>
    <property type="match status" value="1"/>
</dbReference>
<dbReference type="EC" id="6.5.1.4" evidence="5 6"/>
<gene>
    <name evidence="5" type="primary">rtcA</name>
    <name evidence="9" type="ordered locus">Mhar_1312</name>
</gene>
<evidence type="ECO:0000259" key="8">
    <source>
        <dbReference type="Pfam" id="PF05189"/>
    </source>
</evidence>
<dbReference type="InterPro" id="IPR000228">
    <property type="entry name" value="RNA3'_term_phos_cyc"/>
</dbReference>
<dbReference type="RefSeq" id="WP_014586861.1">
    <property type="nucleotide sequence ID" value="NC_017527.1"/>
</dbReference>
<comment type="caution">
    <text evidence="5">Lacks conserved residue(s) required for the propagation of feature annotation.</text>
</comment>
<dbReference type="GO" id="GO:0005737">
    <property type="term" value="C:cytoplasm"/>
    <property type="evidence" value="ECO:0007669"/>
    <property type="project" value="UniProtKB-SubCell"/>
</dbReference>
<evidence type="ECO:0000256" key="1">
    <source>
        <dbReference type="ARBA" id="ARBA00009206"/>
    </source>
</evidence>
<dbReference type="PATRIC" id="fig|1110509.7.peg.1455"/>
<feature type="domain" description="RNA 3'-terminal phosphate cyclase insert" evidence="8">
    <location>
        <begin position="186"/>
        <end position="268"/>
    </location>
</feature>
<keyword evidence="4 5" id="KW-0547">Nucleotide-binding</keyword>
<keyword evidence="3 5" id="KW-0436">Ligase</keyword>
<comment type="function">
    <text evidence="5">Catalyzes the conversion of 3'-phosphate to a 2',3'-cyclic phosphodiester at the end of RNA. The mechanism of action of the enzyme occurs in 3 steps: (A) adenylation of the enzyme by ATP; (B) transfer of adenylate to an RNA-N3'P to produce RNA-N3'PP5'A; (C) and attack of the adjacent 2'-hydroxyl on the 3'-phosphorus in the diester linkage to produce the cyclic end product. The biological role of this enzyme is unknown but it is likely to function in some aspects of cellular RNA processing.</text>
</comment>
<dbReference type="Gene3D" id="3.65.10.20">
    <property type="entry name" value="RNA 3'-terminal phosphate cyclase domain"/>
    <property type="match status" value="1"/>
</dbReference>
<feature type="active site" description="Tele-AMP-histidine intermediate" evidence="5">
    <location>
        <position position="301"/>
    </location>
</feature>
<dbReference type="KEGG" id="mhi:Mhar_1312"/>
<evidence type="ECO:0000256" key="6">
    <source>
        <dbReference type="NCBIfam" id="TIGR03399"/>
    </source>
</evidence>
<dbReference type="Proteomes" id="UP000005877">
    <property type="component" value="Chromosome"/>
</dbReference>
<protein>
    <recommendedName>
        <fullName evidence="2 5">RNA 3'-terminal phosphate cyclase</fullName>
        <shortName evidence="5">RNA cyclase</shortName>
        <shortName evidence="5">RNA-3'-phosphate cyclase</shortName>
        <ecNumber evidence="5 6">6.5.1.4</ecNumber>
    </recommendedName>
</protein>
<dbReference type="STRING" id="1110509.Mhar_1312"/>
<reference evidence="9 10" key="1">
    <citation type="journal article" date="2012" name="PLoS ONE">
        <title>The genome characteristics and predicted function of methyl-group oxidation pathway in the obligate aceticlastic methanogens, Methanosaeta spp.</title>
        <authorList>
            <person name="Zhu J."/>
            <person name="Zheng H."/>
            <person name="Ai G."/>
            <person name="Zhang G."/>
            <person name="Liu D."/>
            <person name="Liu X."/>
            <person name="Dong X."/>
        </authorList>
    </citation>
    <scope>NUCLEOTIDE SEQUENCE [LARGE SCALE GENOMIC DNA]</scope>
    <source>
        <strain evidence="9 10">6Ac</strain>
    </source>
</reference>
<dbReference type="Pfam" id="PF01137">
    <property type="entry name" value="RTC"/>
    <property type="match status" value="1"/>
</dbReference>
<evidence type="ECO:0000313" key="9">
    <source>
        <dbReference type="EMBL" id="AET64676.1"/>
    </source>
</evidence>
<dbReference type="GO" id="GO:0005524">
    <property type="term" value="F:ATP binding"/>
    <property type="evidence" value="ECO:0007669"/>
    <property type="project" value="UniProtKB-KW"/>
</dbReference>
<evidence type="ECO:0000256" key="2">
    <source>
        <dbReference type="ARBA" id="ARBA00021428"/>
    </source>
</evidence>